<reference evidence="1 2" key="1">
    <citation type="journal article" date="2019" name="Commun. Biol.">
        <title>The bagworm genome reveals a unique fibroin gene that provides high tensile strength.</title>
        <authorList>
            <person name="Kono N."/>
            <person name="Nakamura H."/>
            <person name="Ohtoshi R."/>
            <person name="Tomita M."/>
            <person name="Numata K."/>
            <person name="Arakawa K."/>
        </authorList>
    </citation>
    <scope>NUCLEOTIDE SEQUENCE [LARGE SCALE GENOMIC DNA]</scope>
</reference>
<dbReference type="AlphaFoldDB" id="A0A4C1W9B3"/>
<proteinExistence type="predicted"/>
<sequence>MQALPLFDGASGEWLDFKATFRDTKQYFSNTENLIRLRRSLKGMAKEAVNCLFYGETNPEEVMRTLKARLAAARKVNNIVATMKTANRENYQDNSAAVRIVLEKLTPSLLCRYYAYIAAQHENLAESPHMAEFLNREADAPRRRTYIPGRAYPVKRDRYEYNERTQRTNVRHRAHHTAKACPLCNSDHLMSACAKLKEATVEECWEPCKKGNAYFECLIKRQLRHRCPTNPCGVDSS</sequence>
<protein>
    <submittedName>
        <fullName evidence="1">Uncharacterized protein</fullName>
    </submittedName>
</protein>
<organism evidence="1 2">
    <name type="scientific">Eumeta variegata</name>
    <name type="common">Bagworm moth</name>
    <name type="synonym">Eumeta japonica</name>
    <dbReference type="NCBI Taxonomy" id="151549"/>
    <lineage>
        <taxon>Eukaryota</taxon>
        <taxon>Metazoa</taxon>
        <taxon>Ecdysozoa</taxon>
        <taxon>Arthropoda</taxon>
        <taxon>Hexapoda</taxon>
        <taxon>Insecta</taxon>
        <taxon>Pterygota</taxon>
        <taxon>Neoptera</taxon>
        <taxon>Endopterygota</taxon>
        <taxon>Lepidoptera</taxon>
        <taxon>Glossata</taxon>
        <taxon>Ditrysia</taxon>
        <taxon>Tineoidea</taxon>
        <taxon>Psychidae</taxon>
        <taxon>Oiketicinae</taxon>
        <taxon>Eumeta</taxon>
    </lineage>
</organism>
<gene>
    <name evidence="1" type="ORF">EVAR_30345_1</name>
</gene>
<dbReference type="Proteomes" id="UP000299102">
    <property type="component" value="Unassembled WGS sequence"/>
</dbReference>
<evidence type="ECO:0000313" key="2">
    <source>
        <dbReference type="Proteomes" id="UP000299102"/>
    </source>
</evidence>
<dbReference type="OrthoDB" id="10066767at2759"/>
<comment type="caution">
    <text evidence="1">The sequence shown here is derived from an EMBL/GenBank/DDBJ whole genome shotgun (WGS) entry which is preliminary data.</text>
</comment>
<evidence type="ECO:0000313" key="1">
    <source>
        <dbReference type="EMBL" id="GBP47631.1"/>
    </source>
</evidence>
<dbReference type="EMBL" id="BGZK01000505">
    <property type="protein sequence ID" value="GBP47631.1"/>
    <property type="molecule type" value="Genomic_DNA"/>
</dbReference>
<keyword evidence="2" id="KW-1185">Reference proteome</keyword>
<name>A0A4C1W9B3_EUMVA</name>
<accession>A0A4C1W9B3</accession>